<dbReference type="STRING" id="52904.ENSSMAP00000003112"/>
<feature type="coiled-coil region" evidence="2">
    <location>
        <begin position="1440"/>
        <end position="1474"/>
    </location>
</feature>
<feature type="compositionally biased region" description="Basic and acidic residues" evidence="3">
    <location>
        <begin position="20"/>
        <end position="33"/>
    </location>
</feature>
<feature type="region of interest" description="Disordered" evidence="3">
    <location>
        <begin position="597"/>
        <end position="621"/>
    </location>
</feature>
<feature type="compositionally biased region" description="Basic and acidic residues" evidence="3">
    <location>
        <begin position="602"/>
        <end position="621"/>
    </location>
</feature>
<feature type="coiled-coil region" evidence="2">
    <location>
        <begin position="1531"/>
        <end position="1635"/>
    </location>
</feature>
<feature type="coiled-coil region" evidence="2">
    <location>
        <begin position="711"/>
        <end position="787"/>
    </location>
</feature>
<dbReference type="SUPFAM" id="SSF57997">
    <property type="entry name" value="Tropomyosin"/>
    <property type="match status" value="1"/>
</dbReference>
<sequence>MSGRRGPGAHSPRLEAVIQKLEESLLHSDDCSGDRTPAPRGDGQESGVSTRICQIIARNLAEQPAGESSEVSELEEKRAPREQPSTSRTDRDQLPVKQASLTDRLDQMLTLQSAADSDQEGSTLGSLQLQNKERVYHQKLQLYQEAQERQAQLVQKLQTKVLQYKRRCGELEEQVLEKTSESEKMRLLLQVHLDSAQRHQRTEQDLQMAAQNKSAQLEEEQKRCASLSQVNSVLREQLEQAGAVNQGLTESMWKAREDAELCDTRLRREQETTASRLSHEQARVRALWRQASSLQSTFTQLRTFTDRTLSDMRGDCVTTGRQLHVACMRLEARVSQESTSSGVETSALERQLKEKLKEAMQLQARWDAEKVDLNSRILELSDTVKHLRTQNSEKDASLSTMQVSLDRMETRRTEDRAEVDVLRTEIQGLQKTLCHVHQLVGGEGDSGSESVSSPPHIRSPLRNTTLMAVQTLLSKHQKQTRDLRGCLDAALEQVDTLRGYLQDRDVERRGLEQKIQEVGRETQEAKKALEESLRDSNRYCNSLELISSEKGSLEKLLSGLQQEVDSQRAELEALRGASLELQRQRDFLRQQREDLETQLTRQRTEAQRGNRSQEELEGKHSHLRSELVAAKENLNQITLQKEVLEDDKASLALALSKMESQSAAQEVALTKLQNQEAGLKDSLAKMAALSEGLARDKVELNRILLQTEGEKAELYGRRREAEVERAATREETARVQQEIMNLLAEKQALETSHSHSQSHGQKLEAELHLLRREKAQALEKQSQVNRQMQTVSEDLCACRKELETQTTALKRAAHDREELARDKAALDVKLNSADRRACGLTQELVALRAEKESLETALFESQELASSLEADYARAEGEKHGLLLANETLTRDAARMRVDAEHQLAQAAQERTKLEEKLAHVERNAQLTLNKKEQIHREQLEAERRQKEQQCAELTVQWEQAEEQLRRQCEELRVYSLQELQQVQEEKARLQQDFNQSLLQAEGEKQQALSQKEAEKAALTEKLTVLQQDLAIADMELERTKREAHSKHEQDKNTTAVLQSELKDLRAQFEESLNSHENSEKSLTEQVRELHQQREKAQQELQGLRWQLQEAEDGAMKGRRELIEAHRGLQECAQERDKQRKEALDLRRLLGDETREKEAIQASNQELRSFIKRAESDNSSLRRSVEEREQKVAVLEECRSSTDQEANTLRSSMRELEKSRLQARRELQELRRQVKILGGENGRQKQELQELQARVCQEEQKEEEARREAFTLKQRVLECEAGREAALNEVAGLQRRLVEMETAEQQRRELLQEEEAHLQHSDQRHRETSSRLEDALEDAKVHVKELSVQVGLAESKVRGLEEQLQLGDGKRRELELKLAGLYSAMRRTVGIGHTRLSSTPGSSRRSPSPWRRHLQIREGESVTDRSALPSRRGEDEELDVDTVHTALQEFQQELREAQRDRDGAKAQIVSLSQQVTQLNDSHDKSATQVLLLQTSLTQLEQGKREMAERLHEAHVSLSFQEEAACRTEREKRSLEEEVAQLRTSLQAVEAESRAVQDKLELLQGLESRVNAEQRKLKESLKAAESRAGRLDLSQRTLEGELQRAQLRAAELDAEAGALQERLTELRRTLGESEDQCAVLRVSEERLTASLDRAEQHEGQLREQIHKLSVSLCDSRSSSGDLQEQTTQLQKALTASEHDRRLLQERLDKTRDTLSESKRLNHMLTERTQNLERAQEDLELKTSELEKHNRTLKEGLKQRQKAEVQAQGSAQQLQREREELHDKLKSLQCSLHKLQSERAETERVAARLGKDKSALRKTLEKVEMERLRREEEVASASRQKEQLGQTVRGLEQELAEKLDEVQTLQAHISQLEHCHAQRLLEVTARHHQELDLEMDRLRDSQLQAEQALETREKAHRQRVKCLEEQVLTLKEQLDQESRRWHAYFNQMLQPGV</sequence>
<dbReference type="InterPro" id="IPR055167">
    <property type="entry name" value="Rootletin-like_CC"/>
</dbReference>
<gene>
    <name evidence="5" type="ORF">SMAX5B_007973</name>
</gene>
<evidence type="ECO:0000259" key="4">
    <source>
        <dbReference type="Pfam" id="PF15035"/>
    </source>
</evidence>
<accession>A0A2U9C4U9</accession>
<organism evidence="5 6">
    <name type="scientific">Scophthalmus maximus</name>
    <name type="common">Turbot</name>
    <name type="synonym">Psetta maxima</name>
    <dbReference type="NCBI Taxonomy" id="52904"/>
    <lineage>
        <taxon>Eukaryota</taxon>
        <taxon>Metazoa</taxon>
        <taxon>Chordata</taxon>
        <taxon>Craniata</taxon>
        <taxon>Vertebrata</taxon>
        <taxon>Euteleostomi</taxon>
        <taxon>Actinopterygii</taxon>
        <taxon>Neopterygii</taxon>
        <taxon>Teleostei</taxon>
        <taxon>Neoteleostei</taxon>
        <taxon>Acanthomorphata</taxon>
        <taxon>Carangaria</taxon>
        <taxon>Pleuronectiformes</taxon>
        <taxon>Pleuronectoidei</taxon>
        <taxon>Scophthalmidae</taxon>
        <taxon>Scophthalmus</taxon>
    </lineage>
</organism>
<dbReference type="PANTHER" id="PTHR23159:SF63">
    <property type="entry name" value="CILIARY ROOTLET COILED-COIL, ROOTLETIN FAMILY MEMBER 2"/>
    <property type="match status" value="1"/>
</dbReference>
<feature type="region of interest" description="Disordered" evidence="3">
    <location>
        <begin position="1315"/>
        <end position="1334"/>
    </location>
</feature>
<dbReference type="Proteomes" id="UP000246464">
    <property type="component" value="Chromosome 12"/>
</dbReference>
<feature type="coiled-coil region" evidence="2">
    <location>
        <begin position="129"/>
        <end position="174"/>
    </location>
</feature>
<protein>
    <submittedName>
        <fullName evidence="5">Putative rootletin-like</fullName>
    </submittedName>
</protein>
<dbReference type="EMBL" id="CP026254">
    <property type="protein sequence ID" value="AWP11438.1"/>
    <property type="molecule type" value="Genomic_DNA"/>
</dbReference>
<evidence type="ECO:0000313" key="5">
    <source>
        <dbReference type="EMBL" id="AWP11438.1"/>
    </source>
</evidence>
<feature type="region of interest" description="Disordered" evidence="3">
    <location>
        <begin position="1392"/>
        <end position="1439"/>
    </location>
</feature>
<dbReference type="PANTHER" id="PTHR23159">
    <property type="entry name" value="CENTROSOMAL PROTEIN 2"/>
    <property type="match status" value="1"/>
</dbReference>
<feature type="region of interest" description="Disordered" evidence="3">
    <location>
        <begin position="1"/>
        <end position="98"/>
    </location>
</feature>
<reference evidence="5 6" key="1">
    <citation type="submission" date="2017-12" db="EMBL/GenBank/DDBJ databases">
        <title>Integrating genomic resources of turbot (Scophthalmus maximus) in depth evaluation of genetic and physical mapping variation across individuals.</title>
        <authorList>
            <person name="Martinez P."/>
        </authorList>
    </citation>
    <scope>NUCLEOTIDE SEQUENCE [LARGE SCALE GENOMIC DNA]</scope>
</reference>
<proteinExistence type="predicted"/>
<feature type="coiled-coil region" evidence="2">
    <location>
        <begin position="203"/>
        <end position="237"/>
    </location>
</feature>
<evidence type="ECO:0000313" key="6">
    <source>
        <dbReference type="Proteomes" id="UP000246464"/>
    </source>
</evidence>
<feature type="domain" description="Rootletin-like coiled-coil" evidence="4">
    <location>
        <begin position="138"/>
        <end position="318"/>
    </location>
</feature>
<evidence type="ECO:0000256" key="3">
    <source>
        <dbReference type="SAM" id="MobiDB-lite"/>
    </source>
</evidence>
<feature type="compositionally biased region" description="Low complexity" evidence="3">
    <location>
        <begin position="1395"/>
        <end position="1409"/>
    </location>
</feature>
<name>A0A2U9C4U9_SCOMX</name>
<evidence type="ECO:0000256" key="2">
    <source>
        <dbReference type="SAM" id="Coils"/>
    </source>
</evidence>
<dbReference type="Pfam" id="PF15035">
    <property type="entry name" value="Rootletin"/>
    <property type="match status" value="1"/>
</dbReference>
<keyword evidence="6" id="KW-1185">Reference proteome</keyword>
<keyword evidence="1 2" id="KW-0175">Coiled coil</keyword>
<feature type="region of interest" description="Disordered" evidence="3">
    <location>
        <begin position="1072"/>
        <end position="1095"/>
    </location>
</feature>
<feature type="coiled-coil region" evidence="2">
    <location>
        <begin position="1699"/>
        <end position="1938"/>
    </location>
</feature>
<evidence type="ECO:0000256" key="1">
    <source>
        <dbReference type="ARBA" id="ARBA00023054"/>
    </source>
</evidence>